<feature type="non-terminal residue" evidence="2">
    <location>
        <position position="349"/>
    </location>
</feature>
<feature type="region of interest" description="Disordered" evidence="1">
    <location>
        <begin position="159"/>
        <end position="349"/>
    </location>
</feature>
<feature type="region of interest" description="Disordered" evidence="1">
    <location>
        <begin position="108"/>
        <end position="140"/>
    </location>
</feature>
<organism evidence="3">
    <name type="scientific">Schizophyllum commune (strain H4-8 / FGSC 9210)</name>
    <name type="common">Split gill fungus</name>
    <dbReference type="NCBI Taxonomy" id="578458"/>
    <lineage>
        <taxon>Eukaryota</taxon>
        <taxon>Fungi</taxon>
        <taxon>Dikarya</taxon>
        <taxon>Basidiomycota</taxon>
        <taxon>Agaricomycotina</taxon>
        <taxon>Agaricomycetes</taxon>
        <taxon>Agaricomycetidae</taxon>
        <taxon>Agaricales</taxon>
        <taxon>Schizophyllaceae</taxon>
        <taxon>Schizophyllum</taxon>
    </lineage>
</organism>
<gene>
    <name evidence="2" type="ORF">SCHCODRAFT_110277</name>
</gene>
<dbReference type="VEuPathDB" id="FungiDB:SCHCODRAFT_02632914"/>
<dbReference type="InParanoid" id="D8Q8I8"/>
<protein>
    <submittedName>
        <fullName evidence="2">Uncharacterized protein</fullName>
    </submittedName>
</protein>
<dbReference type="HOGENOM" id="CLU_794908_0_0_1"/>
<feature type="compositionally biased region" description="Polar residues" evidence="1">
    <location>
        <begin position="229"/>
        <end position="240"/>
    </location>
</feature>
<feature type="compositionally biased region" description="Low complexity" evidence="1">
    <location>
        <begin position="117"/>
        <end position="129"/>
    </location>
</feature>
<dbReference type="Proteomes" id="UP000007431">
    <property type="component" value="Unassembled WGS sequence"/>
</dbReference>
<reference evidence="2 3" key="1">
    <citation type="journal article" date="2010" name="Nat. Biotechnol.">
        <title>Genome sequence of the model mushroom Schizophyllum commune.</title>
        <authorList>
            <person name="Ohm R.A."/>
            <person name="de Jong J.F."/>
            <person name="Lugones L.G."/>
            <person name="Aerts A."/>
            <person name="Kothe E."/>
            <person name="Stajich J.E."/>
            <person name="de Vries R.P."/>
            <person name="Record E."/>
            <person name="Levasseur A."/>
            <person name="Baker S.E."/>
            <person name="Bartholomew K.A."/>
            <person name="Coutinho P.M."/>
            <person name="Erdmann S."/>
            <person name="Fowler T.J."/>
            <person name="Gathman A.C."/>
            <person name="Lombard V."/>
            <person name="Henrissat B."/>
            <person name="Knabe N."/>
            <person name="Kuees U."/>
            <person name="Lilly W.W."/>
            <person name="Lindquist E."/>
            <person name="Lucas S."/>
            <person name="Magnuson J.K."/>
            <person name="Piumi F."/>
            <person name="Raudaskoski M."/>
            <person name="Salamov A."/>
            <person name="Schmutz J."/>
            <person name="Schwarze F.W.M.R."/>
            <person name="vanKuyk P.A."/>
            <person name="Horton J.S."/>
            <person name="Grigoriev I.V."/>
            <person name="Woesten H.A.B."/>
        </authorList>
    </citation>
    <scope>NUCLEOTIDE SEQUENCE [LARGE SCALE GENOMIC DNA]</scope>
    <source>
        <strain evidence="3">H4-8 / FGSC 9210</strain>
    </source>
</reference>
<feature type="compositionally biased region" description="Polar residues" evidence="1">
    <location>
        <begin position="261"/>
        <end position="276"/>
    </location>
</feature>
<accession>D8Q8I8</accession>
<keyword evidence="3" id="KW-1185">Reference proteome</keyword>
<evidence type="ECO:0000256" key="1">
    <source>
        <dbReference type="SAM" id="MobiDB-lite"/>
    </source>
</evidence>
<dbReference type="AlphaFoldDB" id="D8Q8I8"/>
<dbReference type="EMBL" id="GL377308">
    <property type="protein sequence ID" value="EFI95483.1"/>
    <property type="molecule type" value="Genomic_DNA"/>
</dbReference>
<evidence type="ECO:0000313" key="2">
    <source>
        <dbReference type="EMBL" id="EFI95483.1"/>
    </source>
</evidence>
<proteinExistence type="predicted"/>
<feature type="compositionally biased region" description="Low complexity" evidence="1">
    <location>
        <begin position="1"/>
        <end position="21"/>
    </location>
</feature>
<name>D8Q8I8_SCHCM</name>
<feature type="region of interest" description="Disordered" evidence="1">
    <location>
        <begin position="1"/>
        <end position="29"/>
    </location>
</feature>
<feature type="compositionally biased region" description="Low complexity" evidence="1">
    <location>
        <begin position="298"/>
        <end position="308"/>
    </location>
</feature>
<sequence>MSQPPNDQQPHGQQQHDQQQHTQRRERMRTVATRLAQVQPLLEELPEHERLMWKPTLDKARKNFPEDGLRRKEVAWQLKETLKGQDAIDKHARKLREAEIAVNTVQSLSDEARRAQNEQQGAPQEAQAPTVAPYQSPSVAPGNILIAQPIAPWTMLESQVQQQQAYTGQAPPGYGARHRTLPSYDSTYGPPPRVSVDVPLGGLPPPPARPAGPSRASTMPGFSGGYGEPSQSQAPFNTNTSRRHRATQSAFAGGLPPSAHANASRTSVDRTSSSGGRSYISGMEDFCAHSTDSGHSRQSGQSPQSIHSHPSHRSTRSDGTHASARHGSSRASHGSSQRRSDASGRSSGH</sequence>
<evidence type="ECO:0000313" key="3">
    <source>
        <dbReference type="Proteomes" id="UP000007431"/>
    </source>
</evidence>